<dbReference type="PANTHER" id="PTHR43977">
    <property type="entry name" value="STRUCTURAL MAINTENANCE OF CHROMOSOMES PROTEIN 3"/>
    <property type="match status" value="1"/>
</dbReference>
<evidence type="ECO:0000256" key="2">
    <source>
        <dbReference type="ARBA" id="ARBA00022741"/>
    </source>
</evidence>
<dbReference type="Gene3D" id="3.40.50.300">
    <property type="entry name" value="P-loop containing nucleotide triphosphate hydrolases"/>
    <property type="match status" value="2"/>
</dbReference>
<evidence type="ECO:0000256" key="1">
    <source>
        <dbReference type="ARBA" id="ARBA00022490"/>
    </source>
</evidence>
<accession>A0ABW1YUR8</accession>
<dbReference type="InterPro" id="IPR010935">
    <property type="entry name" value="SMC_hinge"/>
</dbReference>
<feature type="compositionally biased region" description="Basic and acidic residues" evidence="7">
    <location>
        <begin position="326"/>
        <end position="338"/>
    </location>
</feature>
<feature type="binding site" evidence="6">
    <location>
        <begin position="32"/>
        <end position="39"/>
    </location>
    <ligand>
        <name>ATP</name>
        <dbReference type="ChEBI" id="CHEBI:30616"/>
    </ligand>
</feature>
<dbReference type="SUPFAM" id="SSF57997">
    <property type="entry name" value="Tropomyosin"/>
    <property type="match status" value="1"/>
</dbReference>
<evidence type="ECO:0000256" key="3">
    <source>
        <dbReference type="ARBA" id="ARBA00022840"/>
    </source>
</evidence>
<feature type="compositionally biased region" description="Basic and acidic residues" evidence="7">
    <location>
        <begin position="453"/>
        <end position="477"/>
    </location>
</feature>
<keyword evidence="10" id="KW-1185">Reference proteome</keyword>
<comment type="similarity">
    <text evidence="6">Belongs to the SMC family.</text>
</comment>
<feature type="coiled-coil region" evidence="6">
    <location>
        <begin position="982"/>
        <end position="1012"/>
    </location>
</feature>
<feature type="region of interest" description="Disordered" evidence="7">
    <location>
        <begin position="696"/>
        <end position="728"/>
    </location>
</feature>
<feature type="region of interest" description="Disordered" evidence="7">
    <location>
        <begin position="314"/>
        <end position="338"/>
    </location>
</feature>
<dbReference type="InterPro" id="IPR024704">
    <property type="entry name" value="SMC"/>
</dbReference>
<evidence type="ECO:0000256" key="5">
    <source>
        <dbReference type="ARBA" id="ARBA00023125"/>
    </source>
</evidence>
<dbReference type="Pfam" id="PF02463">
    <property type="entry name" value="SMC_N"/>
    <property type="match status" value="1"/>
</dbReference>
<feature type="compositionally biased region" description="Polar residues" evidence="7">
    <location>
        <begin position="316"/>
        <end position="325"/>
    </location>
</feature>
<comment type="caution">
    <text evidence="9">The sequence shown here is derived from an EMBL/GenBank/DDBJ whole genome shotgun (WGS) entry which is preliminary data.</text>
</comment>
<feature type="coiled-coil region" evidence="6">
    <location>
        <begin position="773"/>
        <end position="905"/>
    </location>
</feature>
<evidence type="ECO:0000313" key="10">
    <source>
        <dbReference type="Proteomes" id="UP001596425"/>
    </source>
</evidence>
<keyword evidence="3 6" id="KW-0067">ATP-binding</keyword>
<dbReference type="SUPFAM" id="SSF52540">
    <property type="entry name" value="P-loop containing nucleoside triphosphate hydrolases"/>
    <property type="match status" value="1"/>
</dbReference>
<dbReference type="Gene3D" id="1.20.1060.20">
    <property type="match status" value="1"/>
</dbReference>
<dbReference type="InterPro" id="IPR011890">
    <property type="entry name" value="SMC_prok"/>
</dbReference>
<dbReference type="Gene3D" id="1.20.5.170">
    <property type="match status" value="1"/>
</dbReference>
<dbReference type="CDD" id="cd03278">
    <property type="entry name" value="ABC_SMC_barmotin"/>
    <property type="match status" value="2"/>
</dbReference>
<keyword evidence="4 6" id="KW-0175">Coiled coil</keyword>
<feature type="coiled-coil region" evidence="6">
    <location>
        <begin position="170"/>
        <end position="264"/>
    </location>
</feature>
<dbReference type="SUPFAM" id="SSF75553">
    <property type="entry name" value="Smc hinge domain"/>
    <property type="match status" value="1"/>
</dbReference>
<organism evidence="9 10">
    <name type="scientific">Microbulbifer taiwanensis</name>
    <dbReference type="NCBI Taxonomy" id="986746"/>
    <lineage>
        <taxon>Bacteria</taxon>
        <taxon>Pseudomonadati</taxon>
        <taxon>Pseudomonadota</taxon>
        <taxon>Gammaproteobacteria</taxon>
        <taxon>Cellvibrionales</taxon>
        <taxon>Microbulbiferaceae</taxon>
        <taxon>Microbulbifer</taxon>
    </lineage>
</organism>
<evidence type="ECO:0000259" key="8">
    <source>
        <dbReference type="SMART" id="SM00968"/>
    </source>
</evidence>
<comment type="domain">
    <text evidence="6">Contains large globular domains required for ATP hydrolysis at each terminus and a third globular domain forming a flexible hinge near the middle of the molecule. These domains are separated by coiled-coil structures.</text>
</comment>
<sequence>MRLKCIKLAGFKSFVDPTTVYFPSNLSAVVGPNGCGKSNTIDAVRWVMGESSAKNLRGDSMTDVIFNGSSGRKPVGQASIELVFDNSEGKLQGAYAAFAEISVKRKVTREGQNNYYLNGDKCRRRDVTDLFLGTGLGPRSYAIIEQGMISKLIEAKPEELRVFIEEAAGISKYKERRRDTENRMRRTKENLERLTDIRDELDRQLARLQRQSAAAEKYSRFKEEERSHKANLQALKYRDLDEQAQTKQRQIGELELTVEELVTRQVSCDTDIEQKRVGYHELSDGFNEVQGRFYAVGADIARLEQSIAHARERNTRLQSDLAQTEQEFRDAETGLESDREKAAQFEAELEVILPDLEMVQAAEEESAQALLSAEDGMRDWQNEWDQFNQGASGSRQKAEVQQSRIQHLETSGQRLQERINKLQAEQSGLQDSGDDGEFEQLNEQLAELELQATERRESVSEKSESLAEMRSRERDTASELDQLRLQLQTSRGRQASLEALQQAALGQGKAVESWLQQQALADRPRLAEQVSARSGWEKAVETVLGTQLQAVCVDQLESLGEALAGLESGQAIFIDGASVTADTGGSLPALADQVEGPSSLAGILAGIYTAEDLNAALAQRAQLKPHESIVTRDGLWLGPNWLRVSRASDAEAGVLARKQELEELEQSIASCEEQIETLSEEREALRLQAADLESGIEQSRNEAEQLGRRESELRSQLSARRARAEQMSERRTRVEQEITEVREQLELEGESLSEARLLLQEAVEAMSDDTDRRETLLARRDELREALDAARQRAREDKDRAHELAMREQSVRTQMISLERTLQVMREQLERLRSRRELLQEQMAETQDPSQDFQAELEEKLGERMEVETELGEARKKLEEVESGLREQEQERHKVESALQGVRAQLEQERLGAQTLEVQRSGLVEQLKESDHDVAQLLEEIPGDLTISQVQEELELVAARISRLGPINLAAIDEYKQESERKNYLDRQYSDLMDALETLENAIKKIDRETRTRFKETFDQVNAGLQELFPKVFGGGHAYLELTGEDLLDTGIAIMARPPGKRNSTIHLLSGGEKALTAIALVFSIFRLNPAPFCMLDEVDAPLDDANVGRYARMVKEMSEHVQFIYITHNKIAMEMANQLLGVTMHEPGVSRLVSVDVEEAAELASA</sequence>
<dbReference type="RefSeq" id="WP_193192778.1">
    <property type="nucleotide sequence ID" value="NZ_JACZFR010000033.1"/>
</dbReference>
<reference evidence="10" key="1">
    <citation type="journal article" date="2019" name="Int. J. Syst. Evol. Microbiol.">
        <title>The Global Catalogue of Microorganisms (GCM) 10K type strain sequencing project: providing services to taxonomists for standard genome sequencing and annotation.</title>
        <authorList>
            <consortium name="The Broad Institute Genomics Platform"/>
            <consortium name="The Broad Institute Genome Sequencing Center for Infectious Disease"/>
            <person name="Wu L."/>
            <person name="Ma J."/>
        </authorList>
    </citation>
    <scope>NUCLEOTIDE SEQUENCE [LARGE SCALE GENOMIC DNA]</scope>
    <source>
        <strain evidence="10">CGMCC 1.13718</strain>
    </source>
</reference>
<evidence type="ECO:0000256" key="6">
    <source>
        <dbReference type="HAMAP-Rule" id="MF_01894"/>
    </source>
</evidence>
<dbReference type="PIRSF" id="PIRSF005719">
    <property type="entry name" value="SMC"/>
    <property type="match status" value="1"/>
</dbReference>
<feature type="domain" description="SMC hinge" evidence="8">
    <location>
        <begin position="520"/>
        <end position="620"/>
    </location>
</feature>
<dbReference type="InterPro" id="IPR003395">
    <property type="entry name" value="RecF/RecN/SMC_N"/>
</dbReference>
<evidence type="ECO:0000313" key="9">
    <source>
        <dbReference type="EMBL" id="MFC6635317.1"/>
    </source>
</evidence>
<dbReference type="Pfam" id="PF06470">
    <property type="entry name" value="SMC_hinge"/>
    <property type="match status" value="1"/>
</dbReference>
<dbReference type="EMBL" id="JBHSVR010000001">
    <property type="protein sequence ID" value="MFC6635317.1"/>
    <property type="molecule type" value="Genomic_DNA"/>
</dbReference>
<comment type="subcellular location">
    <subcellularLocation>
        <location evidence="6">Cytoplasm</location>
    </subcellularLocation>
</comment>
<evidence type="ECO:0000256" key="7">
    <source>
        <dbReference type="SAM" id="MobiDB-lite"/>
    </source>
</evidence>
<keyword evidence="5 6" id="KW-0238">DNA-binding</keyword>
<proteinExistence type="inferred from homology"/>
<dbReference type="Proteomes" id="UP001596425">
    <property type="component" value="Unassembled WGS sequence"/>
</dbReference>
<gene>
    <name evidence="6 9" type="primary">smc</name>
    <name evidence="9" type="ORF">ACFQBM_18745</name>
</gene>
<dbReference type="HAMAP" id="MF_01894">
    <property type="entry name" value="Smc_prok"/>
    <property type="match status" value="1"/>
</dbReference>
<dbReference type="SMART" id="SM00968">
    <property type="entry name" value="SMC_hinge"/>
    <property type="match status" value="1"/>
</dbReference>
<dbReference type="InterPro" id="IPR027417">
    <property type="entry name" value="P-loop_NTPase"/>
</dbReference>
<keyword evidence="1 6" id="KW-0963">Cytoplasm</keyword>
<protein>
    <recommendedName>
        <fullName evidence="6">Chromosome partition protein Smc</fullName>
    </recommendedName>
</protein>
<keyword evidence="2 6" id="KW-0547">Nucleotide-binding</keyword>
<dbReference type="InterPro" id="IPR036277">
    <property type="entry name" value="SMC_hinge_sf"/>
</dbReference>
<name>A0ABW1YUR8_9GAMM</name>
<comment type="function">
    <text evidence="6">Required for chromosome condensation and partitioning.</text>
</comment>
<comment type="subunit">
    <text evidence="6">Homodimer.</text>
</comment>
<evidence type="ECO:0000256" key="4">
    <source>
        <dbReference type="ARBA" id="ARBA00023054"/>
    </source>
</evidence>
<feature type="region of interest" description="Disordered" evidence="7">
    <location>
        <begin position="453"/>
        <end position="478"/>
    </location>
</feature>
<dbReference type="Gene3D" id="1.20.5.1160">
    <property type="entry name" value="Vasodilator-stimulated phosphoprotein"/>
    <property type="match status" value="1"/>
</dbReference>
<feature type="compositionally biased region" description="Basic and acidic residues" evidence="7">
    <location>
        <begin position="699"/>
        <end position="713"/>
    </location>
</feature>
<dbReference type="NCBIfam" id="TIGR02168">
    <property type="entry name" value="SMC_prok_B"/>
    <property type="match status" value="1"/>
</dbReference>